<evidence type="ECO:0000313" key="2">
    <source>
        <dbReference type="EMBL" id="KAK7474003.1"/>
    </source>
</evidence>
<dbReference type="Proteomes" id="UP001519460">
    <property type="component" value="Unassembled WGS sequence"/>
</dbReference>
<gene>
    <name evidence="2" type="ORF">BaRGS_00034772</name>
</gene>
<organism evidence="2 3">
    <name type="scientific">Batillaria attramentaria</name>
    <dbReference type="NCBI Taxonomy" id="370345"/>
    <lineage>
        <taxon>Eukaryota</taxon>
        <taxon>Metazoa</taxon>
        <taxon>Spiralia</taxon>
        <taxon>Lophotrochozoa</taxon>
        <taxon>Mollusca</taxon>
        <taxon>Gastropoda</taxon>
        <taxon>Caenogastropoda</taxon>
        <taxon>Sorbeoconcha</taxon>
        <taxon>Cerithioidea</taxon>
        <taxon>Batillariidae</taxon>
        <taxon>Batillaria</taxon>
    </lineage>
</organism>
<sequence>MCKCWFLSGWRRMSTGTVRWRRTVTTEDQYDHDGDHQQYMDHEGHVVREQHAAFQHGQYTCLHFPVNSVPSSKDKKKGKQIEWYPTDEN</sequence>
<dbReference type="AlphaFoldDB" id="A0ABD0JGS8"/>
<name>A0ABD0JGS8_9CAEN</name>
<dbReference type="EMBL" id="JACVVK020000451">
    <property type="protein sequence ID" value="KAK7474003.1"/>
    <property type="molecule type" value="Genomic_DNA"/>
</dbReference>
<keyword evidence="3" id="KW-1185">Reference proteome</keyword>
<comment type="caution">
    <text evidence="2">The sequence shown here is derived from an EMBL/GenBank/DDBJ whole genome shotgun (WGS) entry which is preliminary data.</text>
</comment>
<feature type="region of interest" description="Disordered" evidence="1">
    <location>
        <begin position="69"/>
        <end position="89"/>
    </location>
</feature>
<proteinExistence type="predicted"/>
<evidence type="ECO:0000256" key="1">
    <source>
        <dbReference type="SAM" id="MobiDB-lite"/>
    </source>
</evidence>
<protein>
    <submittedName>
        <fullName evidence="2">Uncharacterized protein</fullName>
    </submittedName>
</protein>
<accession>A0ABD0JGS8</accession>
<evidence type="ECO:0000313" key="3">
    <source>
        <dbReference type="Proteomes" id="UP001519460"/>
    </source>
</evidence>
<reference evidence="2 3" key="1">
    <citation type="journal article" date="2023" name="Sci. Data">
        <title>Genome assembly of the Korean intertidal mud-creeper Batillaria attramentaria.</title>
        <authorList>
            <person name="Patra A.K."/>
            <person name="Ho P.T."/>
            <person name="Jun S."/>
            <person name="Lee S.J."/>
            <person name="Kim Y."/>
            <person name="Won Y.J."/>
        </authorList>
    </citation>
    <scope>NUCLEOTIDE SEQUENCE [LARGE SCALE GENOMIC DNA]</scope>
    <source>
        <strain evidence="2">Wonlab-2016</strain>
    </source>
</reference>